<evidence type="ECO:0000313" key="2">
    <source>
        <dbReference type="EMBL" id="PJE77154.1"/>
    </source>
</evidence>
<dbReference type="Proteomes" id="UP000231436">
    <property type="component" value="Unassembled WGS sequence"/>
</dbReference>
<comment type="caution">
    <text evidence="2">The sequence shown here is derived from an EMBL/GenBank/DDBJ whole genome shotgun (WGS) entry which is preliminary data.</text>
</comment>
<evidence type="ECO:0000256" key="1">
    <source>
        <dbReference type="SAM" id="SignalP"/>
    </source>
</evidence>
<proteinExistence type="predicted"/>
<organism evidence="2 3">
    <name type="scientific">Candidatus Uhrbacteria bacterium CG10_big_fil_rev_8_21_14_0_10_48_16</name>
    <dbReference type="NCBI Taxonomy" id="1975038"/>
    <lineage>
        <taxon>Bacteria</taxon>
        <taxon>Candidatus Uhriibacteriota</taxon>
    </lineage>
</organism>
<reference evidence="3" key="1">
    <citation type="submission" date="2017-09" db="EMBL/GenBank/DDBJ databases">
        <title>Depth-based differentiation of microbial function through sediment-hosted aquifers and enrichment of novel symbionts in the deep terrestrial subsurface.</title>
        <authorList>
            <person name="Probst A.J."/>
            <person name="Ladd B."/>
            <person name="Jarett J.K."/>
            <person name="Geller-Mcgrath D.E."/>
            <person name="Sieber C.M.K."/>
            <person name="Emerson J.B."/>
            <person name="Anantharaman K."/>
            <person name="Thomas B.C."/>
            <person name="Malmstrom R."/>
            <person name="Stieglmeier M."/>
            <person name="Klingl A."/>
            <person name="Woyke T."/>
            <person name="Ryan C.M."/>
            <person name="Banfield J.F."/>
        </authorList>
    </citation>
    <scope>NUCLEOTIDE SEQUENCE [LARGE SCALE GENOMIC DNA]</scope>
</reference>
<dbReference type="AlphaFoldDB" id="A0A2M8LI98"/>
<evidence type="ECO:0000313" key="3">
    <source>
        <dbReference type="Proteomes" id="UP000231436"/>
    </source>
</evidence>
<dbReference type="EMBL" id="PFEU01000006">
    <property type="protein sequence ID" value="PJE77154.1"/>
    <property type="molecule type" value="Genomic_DNA"/>
</dbReference>
<name>A0A2M8LI98_9BACT</name>
<keyword evidence="1" id="KW-0732">Signal</keyword>
<feature type="chain" id="PRO_5014766968" evidence="1">
    <location>
        <begin position="23"/>
        <end position="188"/>
    </location>
</feature>
<feature type="signal peptide" evidence="1">
    <location>
        <begin position="1"/>
        <end position="22"/>
    </location>
</feature>
<gene>
    <name evidence="2" type="ORF">COV05_00900</name>
</gene>
<accession>A0A2M8LI98</accession>
<protein>
    <submittedName>
        <fullName evidence="2">Uncharacterized protein</fullName>
    </submittedName>
</protein>
<sequence length="188" mass="21356">MKYSFVLSIAILALLTSLSSLFFTLNDFPVNEGEIAEDSETFFEREDGTTFVVDDHIAPFVSSWNSFYNLAYSFYYPQGWELNGYPGKTDPQEVRGEQDVSIGPMTIVVSKLEPGQAFSCDQTDCAYYLYGYGESVDSGTATVLDRMAYWELRERGNHIYFNLVFEKYGSVYNISVLHTETVVTFEQA</sequence>